<accession>A0A552V4D4</accession>
<dbReference type="Proteomes" id="UP000320643">
    <property type="component" value="Unassembled WGS sequence"/>
</dbReference>
<dbReference type="AlphaFoldDB" id="A0A552V4D4"/>
<gene>
    <name evidence="2" type="ORF">FMM05_08390</name>
</gene>
<name>A0A552V4D4_9FLAO</name>
<evidence type="ECO:0000313" key="3">
    <source>
        <dbReference type="Proteomes" id="UP000320643"/>
    </source>
</evidence>
<dbReference type="PANTHER" id="PTHR43179">
    <property type="entry name" value="RHAMNOSYLTRANSFERASE WBBL"/>
    <property type="match status" value="1"/>
</dbReference>
<dbReference type="CDD" id="cd04186">
    <property type="entry name" value="GT_2_like_c"/>
    <property type="match status" value="1"/>
</dbReference>
<proteinExistence type="predicted"/>
<dbReference type="EMBL" id="VJVZ01000004">
    <property type="protein sequence ID" value="TRW25312.1"/>
    <property type="molecule type" value="Genomic_DNA"/>
</dbReference>
<dbReference type="Gene3D" id="3.90.550.10">
    <property type="entry name" value="Spore Coat Polysaccharide Biosynthesis Protein SpsA, Chain A"/>
    <property type="match status" value="1"/>
</dbReference>
<reference evidence="2 3" key="1">
    <citation type="submission" date="2019-07" db="EMBL/GenBank/DDBJ databases">
        <title>Flavobacterium sp. nov., isolated from glacier ice.</title>
        <authorList>
            <person name="Liu Q."/>
            <person name="Xin Y.-H."/>
        </authorList>
    </citation>
    <scope>NUCLEOTIDE SEQUENCE [LARGE SCALE GENOMIC DNA]</scope>
    <source>
        <strain evidence="2 3">ZT4R6</strain>
    </source>
</reference>
<comment type="caution">
    <text evidence="2">The sequence shown here is derived from an EMBL/GenBank/DDBJ whole genome shotgun (WGS) entry which is preliminary data.</text>
</comment>
<dbReference type="InterPro" id="IPR001173">
    <property type="entry name" value="Glyco_trans_2-like"/>
</dbReference>
<dbReference type="GO" id="GO:0016740">
    <property type="term" value="F:transferase activity"/>
    <property type="evidence" value="ECO:0007669"/>
    <property type="project" value="UniProtKB-KW"/>
</dbReference>
<sequence length="289" mass="32535">MDKTVFVIIVTYNGARWIDKNITSLRHSSYPVRIIVVDNNSTDNSVALLKNYPEVDLIQSPDNLGFGKANNIGMKRALELGADYLFLLNQDAWVFTDTVKSLVQKMEARPQFGITSPMHYSGNDVDLDAAFATYNSRKTSEKDNVATVPFVNAAAWLVSRTCVEKTGYFEPLFGHYGEDRNYTDRVTYHKFLIGIDADSKIVHDRIISRNFNKDVTQSQYKILSTLINPGHSFAKAWILGLKEVVGLPKYFAKFYGAGKAMHLFLKLAGYYITMLFKTGQVSAARNNAK</sequence>
<dbReference type="Pfam" id="PF00535">
    <property type="entry name" value="Glycos_transf_2"/>
    <property type="match status" value="1"/>
</dbReference>
<dbReference type="RefSeq" id="WP_143372893.1">
    <property type="nucleotide sequence ID" value="NZ_VJVZ01000004.1"/>
</dbReference>
<evidence type="ECO:0000259" key="1">
    <source>
        <dbReference type="Pfam" id="PF00535"/>
    </source>
</evidence>
<organism evidence="2 3">
    <name type="scientific">Flavobacterium zepuense</name>
    <dbReference type="NCBI Taxonomy" id="2593302"/>
    <lineage>
        <taxon>Bacteria</taxon>
        <taxon>Pseudomonadati</taxon>
        <taxon>Bacteroidota</taxon>
        <taxon>Flavobacteriia</taxon>
        <taxon>Flavobacteriales</taxon>
        <taxon>Flavobacteriaceae</taxon>
        <taxon>Flavobacterium</taxon>
    </lineage>
</organism>
<protein>
    <submittedName>
        <fullName evidence="2">Glycosyltransferase family 2 protein</fullName>
    </submittedName>
</protein>
<dbReference type="PANTHER" id="PTHR43179:SF7">
    <property type="entry name" value="RHAMNOSYLTRANSFERASE WBBL"/>
    <property type="match status" value="1"/>
</dbReference>
<feature type="domain" description="Glycosyltransferase 2-like" evidence="1">
    <location>
        <begin position="7"/>
        <end position="130"/>
    </location>
</feature>
<keyword evidence="3" id="KW-1185">Reference proteome</keyword>
<evidence type="ECO:0000313" key="2">
    <source>
        <dbReference type="EMBL" id="TRW25312.1"/>
    </source>
</evidence>
<dbReference type="InterPro" id="IPR029044">
    <property type="entry name" value="Nucleotide-diphossugar_trans"/>
</dbReference>
<dbReference type="OrthoDB" id="9771846at2"/>
<keyword evidence="2" id="KW-0808">Transferase</keyword>
<dbReference type="SUPFAM" id="SSF53448">
    <property type="entry name" value="Nucleotide-diphospho-sugar transferases"/>
    <property type="match status" value="1"/>
</dbReference>